<protein>
    <submittedName>
        <fullName evidence="8">Acetyl-CoA C-acetyltransferase</fullName>
    </submittedName>
</protein>
<keyword evidence="2 5" id="KW-0808">Transferase</keyword>
<feature type="active site" description="Proton acceptor" evidence="4">
    <location>
        <position position="392"/>
    </location>
</feature>
<feature type="active site" description="Proton acceptor" evidence="4">
    <location>
        <position position="362"/>
    </location>
</feature>
<dbReference type="InterPro" id="IPR020610">
    <property type="entry name" value="Thiolase_AS"/>
</dbReference>
<evidence type="ECO:0000256" key="2">
    <source>
        <dbReference type="ARBA" id="ARBA00022679"/>
    </source>
</evidence>
<accession>A0A538TD25</accession>
<dbReference type="FunFam" id="3.40.47.10:FF:000010">
    <property type="entry name" value="Acetyl-CoA acetyltransferase (Thiolase)"/>
    <property type="match status" value="1"/>
</dbReference>
<reference evidence="8 9" key="1">
    <citation type="journal article" date="2019" name="Nat. Microbiol.">
        <title>Mediterranean grassland soil C-N compound turnover is dependent on rainfall and depth, and is mediated by genomically divergent microorganisms.</title>
        <authorList>
            <person name="Diamond S."/>
            <person name="Andeer P.F."/>
            <person name="Li Z."/>
            <person name="Crits-Christoph A."/>
            <person name="Burstein D."/>
            <person name="Anantharaman K."/>
            <person name="Lane K.R."/>
            <person name="Thomas B.C."/>
            <person name="Pan C."/>
            <person name="Northen T.R."/>
            <person name="Banfield J.F."/>
        </authorList>
    </citation>
    <scope>NUCLEOTIDE SEQUENCE [LARGE SCALE GENOMIC DNA]</scope>
    <source>
        <strain evidence="8">WS_8</strain>
    </source>
</reference>
<gene>
    <name evidence="8" type="ORF">E6K78_12715</name>
</gene>
<evidence type="ECO:0000259" key="6">
    <source>
        <dbReference type="Pfam" id="PF00108"/>
    </source>
</evidence>
<dbReference type="PANTHER" id="PTHR18919">
    <property type="entry name" value="ACETYL-COA C-ACYLTRANSFERASE"/>
    <property type="match status" value="1"/>
</dbReference>
<comment type="caution">
    <text evidence="8">The sequence shown here is derived from an EMBL/GenBank/DDBJ whole genome shotgun (WGS) entry which is preliminary data.</text>
</comment>
<organism evidence="8 9">
    <name type="scientific">Eiseniibacteriota bacterium</name>
    <dbReference type="NCBI Taxonomy" id="2212470"/>
    <lineage>
        <taxon>Bacteria</taxon>
        <taxon>Candidatus Eiseniibacteriota</taxon>
    </lineage>
</organism>
<dbReference type="Pfam" id="PF02803">
    <property type="entry name" value="Thiolase_C"/>
    <property type="match status" value="1"/>
</dbReference>
<dbReference type="Gene3D" id="3.40.47.10">
    <property type="match status" value="1"/>
</dbReference>
<evidence type="ECO:0000256" key="3">
    <source>
        <dbReference type="ARBA" id="ARBA00023315"/>
    </source>
</evidence>
<name>A0A538TD25_UNCEI</name>
<dbReference type="PROSITE" id="PS00099">
    <property type="entry name" value="THIOLASE_3"/>
    <property type="match status" value="1"/>
</dbReference>
<dbReference type="EMBL" id="VBOY01000172">
    <property type="protein sequence ID" value="TMQ61531.1"/>
    <property type="molecule type" value="Genomic_DNA"/>
</dbReference>
<evidence type="ECO:0000259" key="7">
    <source>
        <dbReference type="Pfam" id="PF02803"/>
    </source>
</evidence>
<dbReference type="AlphaFoldDB" id="A0A538TD25"/>
<dbReference type="PANTHER" id="PTHR18919:SF107">
    <property type="entry name" value="ACETYL-COA ACETYLTRANSFERASE, CYTOSOLIC"/>
    <property type="match status" value="1"/>
</dbReference>
<dbReference type="NCBIfam" id="TIGR01930">
    <property type="entry name" value="AcCoA-C-Actrans"/>
    <property type="match status" value="1"/>
</dbReference>
<proteinExistence type="inferred from homology"/>
<evidence type="ECO:0000256" key="5">
    <source>
        <dbReference type="RuleBase" id="RU003557"/>
    </source>
</evidence>
<evidence type="ECO:0000256" key="1">
    <source>
        <dbReference type="ARBA" id="ARBA00010982"/>
    </source>
</evidence>
<dbReference type="InterPro" id="IPR020616">
    <property type="entry name" value="Thiolase_N"/>
</dbReference>
<evidence type="ECO:0000313" key="9">
    <source>
        <dbReference type="Proteomes" id="UP000316609"/>
    </source>
</evidence>
<dbReference type="InterPro" id="IPR016039">
    <property type="entry name" value="Thiolase-like"/>
</dbReference>
<evidence type="ECO:0000313" key="8">
    <source>
        <dbReference type="EMBL" id="TMQ61531.1"/>
    </source>
</evidence>
<dbReference type="SUPFAM" id="SSF53901">
    <property type="entry name" value="Thiolase-like"/>
    <property type="match status" value="2"/>
</dbReference>
<evidence type="ECO:0000256" key="4">
    <source>
        <dbReference type="PIRSR" id="PIRSR000429-1"/>
    </source>
</evidence>
<dbReference type="InterPro" id="IPR020617">
    <property type="entry name" value="Thiolase_C"/>
</dbReference>
<sequence length="406" mass="42095">MKALEGIVIVSGARTAMAEWIGGKRGDGLPGGALASVSAIDLGAAAARGAIERAGVGPETIDHVVMGNALQTSGDALYGARHVGLKVGVPKEVPALTVNRLCGSGHQAVVDAAQMIALGEAAWVLAGGMENMSQAPHVLRGARGGIRLGPGGQLEDSLWVALKDSYCGLFMAQTSDNLARKYGITREQQDEFAYRSHSLSNAANNDGRFAEERVPVTVQQGKKTVVVDRDDHLFPNTTLEGLAKLPPAFGPESFVTAGNASGIVDGAAAVVVTSAERARAAGKKPLGFVRAWAAVGVAPEIMGFGPAPAIRKALERAGLELDDIDLFEINEAFAGQYLAVEKELGLDRDKVNVNGGAIGLGHPLGATGTRLIYTLLVELGKRQKRWGIASACIGGGQGIAVIVERT</sequence>
<dbReference type="PIRSF" id="PIRSF000429">
    <property type="entry name" value="Ac-CoA_Ac_transf"/>
    <property type="match status" value="1"/>
</dbReference>
<dbReference type="InterPro" id="IPR002155">
    <property type="entry name" value="Thiolase"/>
</dbReference>
<dbReference type="Proteomes" id="UP000316609">
    <property type="component" value="Unassembled WGS sequence"/>
</dbReference>
<comment type="similarity">
    <text evidence="1 5">Belongs to the thiolase-like superfamily. Thiolase family.</text>
</comment>
<feature type="domain" description="Thiolase C-terminal" evidence="7">
    <location>
        <begin position="284"/>
        <end position="405"/>
    </location>
</feature>
<dbReference type="Pfam" id="PF00108">
    <property type="entry name" value="Thiolase_N"/>
    <property type="match status" value="1"/>
</dbReference>
<keyword evidence="3 5" id="KW-0012">Acyltransferase</keyword>
<feature type="active site" description="Acyl-thioester intermediate" evidence="4">
    <location>
        <position position="102"/>
    </location>
</feature>
<feature type="domain" description="Thiolase N-terminal" evidence="6">
    <location>
        <begin position="7"/>
        <end position="275"/>
    </location>
</feature>
<dbReference type="CDD" id="cd00751">
    <property type="entry name" value="thiolase"/>
    <property type="match status" value="1"/>
</dbReference>
<dbReference type="GO" id="GO:0003988">
    <property type="term" value="F:acetyl-CoA C-acyltransferase activity"/>
    <property type="evidence" value="ECO:0007669"/>
    <property type="project" value="UniProtKB-ARBA"/>
</dbReference>